<dbReference type="AlphaFoldDB" id="X0GRW4"/>
<dbReference type="EMBL" id="KK033501">
    <property type="protein sequence ID" value="EXL66088.1"/>
    <property type="molecule type" value="Genomic_DNA"/>
</dbReference>
<evidence type="ECO:0000256" key="1">
    <source>
        <dbReference type="SAM" id="Phobius"/>
    </source>
</evidence>
<reference evidence="2" key="1">
    <citation type="submission" date="2011-11" db="EMBL/GenBank/DDBJ databases">
        <title>The Genome Sequence of Fusarium oxysporum PHW808.</title>
        <authorList>
            <consortium name="The Broad Institute Genome Sequencing Platform"/>
            <person name="Ma L.-J."/>
            <person name="Gale L.R."/>
            <person name="Schwartz D.C."/>
            <person name="Zhou S."/>
            <person name="Corby-Kistler H."/>
            <person name="Young S.K."/>
            <person name="Zeng Q."/>
            <person name="Gargeya S."/>
            <person name="Fitzgerald M."/>
            <person name="Haas B."/>
            <person name="Abouelleil A."/>
            <person name="Alvarado L."/>
            <person name="Arachchi H.M."/>
            <person name="Berlin A."/>
            <person name="Brown A."/>
            <person name="Chapman S.B."/>
            <person name="Chen Z."/>
            <person name="Dunbar C."/>
            <person name="Freedman E."/>
            <person name="Gearin G."/>
            <person name="Goldberg J."/>
            <person name="Griggs A."/>
            <person name="Gujja S."/>
            <person name="Heiman D."/>
            <person name="Howarth C."/>
            <person name="Larson L."/>
            <person name="Lui A."/>
            <person name="MacDonald P.J.P."/>
            <person name="Montmayeur A."/>
            <person name="Murphy C."/>
            <person name="Neiman D."/>
            <person name="Pearson M."/>
            <person name="Priest M."/>
            <person name="Roberts A."/>
            <person name="Saif S."/>
            <person name="Shea T."/>
            <person name="Shenoy N."/>
            <person name="Sisk P."/>
            <person name="Stolte C."/>
            <person name="Sykes S."/>
            <person name="Wortman J."/>
            <person name="Nusbaum C."/>
            <person name="Birren B."/>
        </authorList>
    </citation>
    <scope>NUCLEOTIDE SEQUENCE [LARGE SCALE GENOMIC DNA]</scope>
    <source>
        <strain evidence="2">54008</strain>
    </source>
</reference>
<sequence>MTKFAAKYFTILGTVKVLAAFTLTSPVALLQ</sequence>
<protein>
    <submittedName>
        <fullName evidence="2">Uncharacterized protein</fullName>
    </submittedName>
</protein>
<proteinExistence type="predicted"/>
<keyword evidence="1" id="KW-1133">Transmembrane helix</keyword>
<accession>X0GRW4</accession>
<gene>
    <name evidence="2" type="ORF">FOPG_17722</name>
</gene>
<feature type="transmembrane region" description="Helical" evidence="1">
    <location>
        <begin position="6"/>
        <end position="30"/>
    </location>
</feature>
<dbReference type="Proteomes" id="UP000030676">
    <property type="component" value="Unassembled WGS sequence"/>
</dbReference>
<evidence type="ECO:0000313" key="2">
    <source>
        <dbReference type="EMBL" id="EXL66088.1"/>
    </source>
</evidence>
<keyword evidence="1" id="KW-0472">Membrane</keyword>
<keyword evidence="1" id="KW-0812">Transmembrane</keyword>
<organism evidence="2">
    <name type="scientific">Fusarium oxysporum f. sp. conglutinans race 2 54008</name>
    <dbReference type="NCBI Taxonomy" id="1089457"/>
    <lineage>
        <taxon>Eukaryota</taxon>
        <taxon>Fungi</taxon>
        <taxon>Dikarya</taxon>
        <taxon>Ascomycota</taxon>
        <taxon>Pezizomycotina</taxon>
        <taxon>Sordariomycetes</taxon>
        <taxon>Hypocreomycetidae</taxon>
        <taxon>Hypocreales</taxon>
        <taxon>Nectriaceae</taxon>
        <taxon>Fusarium</taxon>
        <taxon>Fusarium oxysporum species complex</taxon>
    </lineage>
</organism>
<reference evidence="2" key="2">
    <citation type="submission" date="2014-03" db="EMBL/GenBank/DDBJ databases">
        <title>The Genome Annotation of Fusarium oxysporum PHW808.</title>
        <authorList>
            <consortium name="The Broad Institute Genomics Platform"/>
            <person name="Ma L.-J."/>
            <person name="Corby-Kistler H."/>
            <person name="Broz K."/>
            <person name="Gale L.R."/>
            <person name="Jonkers W."/>
            <person name="O'Donnell K."/>
            <person name="Ploetz R."/>
            <person name="Steinberg C."/>
            <person name="Schwartz D.C."/>
            <person name="VanEtten H."/>
            <person name="Zhou S."/>
            <person name="Young S.K."/>
            <person name="Zeng Q."/>
            <person name="Gargeya S."/>
            <person name="Fitzgerald M."/>
            <person name="Abouelleil A."/>
            <person name="Alvarado L."/>
            <person name="Chapman S.B."/>
            <person name="Gainer-Dewar J."/>
            <person name="Goldberg J."/>
            <person name="Griggs A."/>
            <person name="Gujja S."/>
            <person name="Hansen M."/>
            <person name="Howarth C."/>
            <person name="Imamovic A."/>
            <person name="Ireland A."/>
            <person name="Larimer J."/>
            <person name="McCowan C."/>
            <person name="Murphy C."/>
            <person name="Pearson M."/>
            <person name="Poon T.W."/>
            <person name="Priest M."/>
            <person name="Roberts A."/>
            <person name="Saif S."/>
            <person name="Shea T."/>
            <person name="Sykes S."/>
            <person name="Wortman J."/>
            <person name="Nusbaum C."/>
            <person name="Birren B."/>
        </authorList>
    </citation>
    <scope>NUCLEOTIDE SEQUENCE</scope>
    <source>
        <strain evidence="2">54008</strain>
    </source>
</reference>
<dbReference type="HOGENOM" id="CLU_3399497_0_0_1"/>
<name>X0GRW4_FUSOX</name>